<keyword evidence="1" id="KW-0812">Transmembrane</keyword>
<dbReference type="EMBL" id="FOCQ01000017">
    <property type="protein sequence ID" value="SEN67383.1"/>
    <property type="molecule type" value="Genomic_DNA"/>
</dbReference>
<dbReference type="AlphaFoldDB" id="A0A1H8IF98"/>
<gene>
    <name evidence="2" type="ORF">SAMN05444955_11768</name>
</gene>
<reference evidence="2 3" key="1">
    <citation type="submission" date="2016-10" db="EMBL/GenBank/DDBJ databases">
        <authorList>
            <person name="de Groot N.N."/>
        </authorList>
    </citation>
    <scope>NUCLEOTIDE SEQUENCE [LARGE SCALE GENOMIC DNA]</scope>
    <source>
        <strain evidence="2 3">DSM 46701</strain>
    </source>
</reference>
<evidence type="ECO:0000313" key="3">
    <source>
        <dbReference type="Proteomes" id="UP000199695"/>
    </source>
</evidence>
<dbReference type="STRING" id="1173111.SAMN05444955_11768"/>
<proteinExistence type="predicted"/>
<feature type="transmembrane region" description="Helical" evidence="1">
    <location>
        <begin position="6"/>
        <end position="22"/>
    </location>
</feature>
<dbReference type="Proteomes" id="UP000199695">
    <property type="component" value="Unassembled WGS sequence"/>
</dbReference>
<evidence type="ECO:0000256" key="1">
    <source>
        <dbReference type="SAM" id="Phobius"/>
    </source>
</evidence>
<organism evidence="2 3">
    <name type="scientific">Lihuaxuella thermophila</name>
    <dbReference type="NCBI Taxonomy" id="1173111"/>
    <lineage>
        <taxon>Bacteria</taxon>
        <taxon>Bacillati</taxon>
        <taxon>Bacillota</taxon>
        <taxon>Bacilli</taxon>
        <taxon>Bacillales</taxon>
        <taxon>Thermoactinomycetaceae</taxon>
        <taxon>Lihuaxuella</taxon>
    </lineage>
</organism>
<keyword evidence="1" id="KW-1133">Transmembrane helix</keyword>
<keyword evidence="1" id="KW-0472">Membrane</keyword>
<sequence>MTPFTIMLFVVIFAANTVYYLVQDLRAEKKKKSVSEV</sequence>
<name>A0A1H8IF98_9BACL</name>
<accession>A0A1H8IF98</accession>
<evidence type="ECO:0000313" key="2">
    <source>
        <dbReference type="EMBL" id="SEN67383.1"/>
    </source>
</evidence>
<protein>
    <submittedName>
        <fullName evidence="2">Uncharacterized protein</fullName>
    </submittedName>
</protein>
<keyword evidence="3" id="KW-1185">Reference proteome</keyword>